<dbReference type="PANTHER" id="PTHR23389">
    <property type="entry name" value="CHROMOSOME TRANSMISSION FIDELITY FACTOR 18"/>
    <property type="match status" value="1"/>
</dbReference>
<feature type="compositionally biased region" description="Basic and acidic residues" evidence="8">
    <location>
        <begin position="79"/>
        <end position="90"/>
    </location>
</feature>
<keyword evidence="11" id="KW-1185">Reference proteome</keyword>
<dbReference type="Pfam" id="PF00004">
    <property type="entry name" value="AAA"/>
    <property type="match status" value="1"/>
</dbReference>
<evidence type="ECO:0000256" key="6">
    <source>
        <dbReference type="ARBA" id="ARBA00022840"/>
    </source>
</evidence>
<proteinExistence type="inferred from homology"/>
<keyword evidence="7" id="KW-0539">Nucleus</keyword>
<dbReference type="InterPro" id="IPR001357">
    <property type="entry name" value="BRCT_dom"/>
</dbReference>
<feature type="compositionally biased region" description="Basic and acidic residues" evidence="8">
    <location>
        <begin position="55"/>
        <end position="64"/>
    </location>
</feature>
<feature type="region of interest" description="Disordered" evidence="8">
    <location>
        <begin position="1"/>
        <end position="102"/>
    </location>
</feature>
<dbReference type="STRING" id="478820.A0A196SBT2"/>
<keyword evidence="4" id="KW-0235">DNA replication</keyword>
<keyword evidence="6" id="KW-0067">ATP-binding</keyword>
<evidence type="ECO:0000259" key="9">
    <source>
        <dbReference type="PROSITE" id="PS50172"/>
    </source>
</evidence>
<protein>
    <recommendedName>
        <fullName evidence="3">Replication factor C subunit 1</fullName>
    </recommendedName>
</protein>
<feature type="compositionally biased region" description="Basic and acidic residues" evidence="8">
    <location>
        <begin position="15"/>
        <end position="43"/>
    </location>
</feature>
<evidence type="ECO:0000256" key="8">
    <source>
        <dbReference type="SAM" id="MobiDB-lite"/>
    </source>
</evidence>
<dbReference type="Pfam" id="PF08519">
    <property type="entry name" value="RFC1"/>
    <property type="match status" value="1"/>
</dbReference>
<evidence type="ECO:0000256" key="2">
    <source>
        <dbReference type="ARBA" id="ARBA00006116"/>
    </source>
</evidence>
<name>A0A196SBT2_BLAHN</name>
<dbReference type="Gene3D" id="1.20.272.10">
    <property type="match status" value="1"/>
</dbReference>
<dbReference type="AlphaFoldDB" id="A0A196SBT2"/>
<dbReference type="SMART" id="SM00382">
    <property type="entry name" value="AAA"/>
    <property type="match status" value="1"/>
</dbReference>
<dbReference type="PIRSF" id="PIRSF036578">
    <property type="entry name" value="RFC1"/>
    <property type="match status" value="1"/>
</dbReference>
<dbReference type="GO" id="GO:0003689">
    <property type="term" value="F:DNA clamp loader activity"/>
    <property type="evidence" value="ECO:0007669"/>
    <property type="project" value="InterPro"/>
</dbReference>
<dbReference type="SUPFAM" id="SSF52540">
    <property type="entry name" value="P-loop containing nucleoside triphosphate hydrolases"/>
    <property type="match status" value="1"/>
</dbReference>
<evidence type="ECO:0000256" key="1">
    <source>
        <dbReference type="ARBA" id="ARBA00004123"/>
    </source>
</evidence>
<dbReference type="OrthoDB" id="446168at2759"/>
<dbReference type="Gene3D" id="3.40.50.10190">
    <property type="entry name" value="BRCT domain"/>
    <property type="match status" value="1"/>
</dbReference>
<dbReference type="Pfam" id="PF25361">
    <property type="entry name" value="AAA_lid_RFC1"/>
    <property type="match status" value="1"/>
</dbReference>
<dbReference type="InterPro" id="IPR003593">
    <property type="entry name" value="AAA+_ATPase"/>
</dbReference>
<dbReference type="InterPro" id="IPR047854">
    <property type="entry name" value="RFC_lid"/>
</dbReference>
<dbReference type="Pfam" id="PF00533">
    <property type="entry name" value="BRCT"/>
    <property type="match status" value="1"/>
</dbReference>
<feature type="domain" description="BRCT" evidence="9">
    <location>
        <begin position="161"/>
        <end position="246"/>
    </location>
</feature>
<organism evidence="10 11">
    <name type="scientific">Blastocystis sp. subtype 1 (strain ATCC 50177 / NandII)</name>
    <dbReference type="NCBI Taxonomy" id="478820"/>
    <lineage>
        <taxon>Eukaryota</taxon>
        <taxon>Sar</taxon>
        <taxon>Stramenopiles</taxon>
        <taxon>Bigyra</taxon>
        <taxon>Opalozoa</taxon>
        <taxon>Opalinata</taxon>
        <taxon>Blastocystidae</taxon>
        <taxon>Blastocystis</taxon>
    </lineage>
</organism>
<dbReference type="GO" id="GO:0003677">
    <property type="term" value="F:DNA binding"/>
    <property type="evidence" value="ECO:0007669"/>
    <property type="project" value="InterPro"/>
</dbReference>
<dbReference type="GO" id="GO:0005634">
    <property type="term" value="C:nucleus"/>
    <property type="evidence" value="ECO:0007669"/>
    <property type="project" value="UniProtKB-SubCell"/>
</dbReference>
<dbReference type="SMART" id="SM00292">
    <property type="entry name" value="BRCT"/>
    <property type="match status" value="1"/>
</dbReference>
<dbReference type="InterPro" id="IPR003959">
    <property type="entry name" value="ATPase_AAA_core"/>
</dbReference>
<dbReference type="SUPFAM" id="SSF52113">
    <property type="entry name" value="BRCT domain"/>
    <property type="match status" value="1"/>
</dbReference>
<dbReference type="InterPro" id="IPR027417">
    <property type="entry name" value="P-loop_NTPase"/>
</dbReference>
<dbReference type="GO" id="GO:0006260">
    <property type="term" value="P:DNA replication"/>
    <property type="evidence" value="ECO:0007669"/>
    <property type="project" value="UniProtKB-KW"/>
</dbReference>
<dbReference type="InterPro" id="IPR012178">
    <property type="entry name" value="RFC1"/>
</dbReference>
<evidence type="ECO:0000256" key="5">
    <source>
        <dbReference type="ARBA" id="ARBA00022741"/>
    </source>
</evidence>
<evidence type="ECO:0000313" key="11">
    <source>
        <dbReference type="Proteomes" id="UP000078348"/>
    </source>
</evidence>
<dbReference type="CDD" id="cd18140">
    <property type="entry name" value="HLD_clamp_RFC"/>
    <property type="match status" value="1"/>
</dbReference>
<dbReference type="GO" id="GO:0016887">
    <property type="term" value="F:ATP hydrolysis activity"/>
    <property type="evidence" value="ECO:0007669"/>
    <property type="project" value="InterPro"/>
</dbReference>
<dbReference type="InterPro" id="IPR008921">
    <property type="entry name" value="DNA_pol3_clamp-load_cplx_C"/>
</dbReference>
<evidence type="ECO:0000256" key="4">
    <source>
        <dbReference type="ARBA" id="ARBA00022705"/>
    </source>
</evidence>
<dbReference type="CDD" id="cd00009">
    <property type="entry name" value="AAA"/>
    <property type="match status" value="1"/>
</dbReference>
<evidence type="ECO:0000313" key="10">
    <source>
        <dbReference type="EMBL" id="OAO14473.1"/>
    </source>
</evidence>
<sequence length="785" mass="87784">MDIRSFFGGKKPQKKSTEEPPSVKEQPQKKKKSPAEAKSKEKPVSSAKEALPSPKPERKSETKQSKKRVIVISSDSDDAFVKEEKVEKPAKKPRAKKAKVEETKPSAIKVEVETKPKAKRVKVEEEDKPKAKVAVSGSYRPRWMASDREPPKHGSKLIPRGKPDCLSGMVFVLTGLNESLTRDEMSNLIQNHGGVEKTAVSGKTTYLVAGFEMEDGRPIQEGSKYKKAVEKNVRIIDEDALLKMIRDSDPQANTAMEVEEKVERVPSQHREISAELKKETLLTTKYAPQEIGSIIGNTKTIENLVQWLERWDAVHIKKTLDVEWTKQNPKARAALLSGPPGIGKTTSATLVCRHAGYEVIEMNASDKRNMAAVREHLQDSVGNTSLSFERRKKKKVIVMDEVDGMSSGDRGGIQELIKVIKTTKTPIICICNDRDSPKVRTLASNCYDLQFTKPSLNDMLNRVQFICQNEGLSLSPAVLKELVESTGSDFRQVLNQLQIVASCQHTQSDLSSILKSFSKDEMLSATAFEATKLLFAPQNNSLQLRYDAFFTDYEMTPLFVQQNYLDSIKSNGNPITAIEQMADAADALCDMERIHETMVKNNNWSLLPSMAMATVRASSKAAGRYVFPRFPMQLGKYSTIRKNSRLLSELQNHLASQVTGNKSAIAMDYFDMLNRYLLQPLSQNDVKGTIERMDSYCVSRSDLVEVLNGVKVGDAKSRFDLLPAKVKSAFTRAYNSQTHGGVNVFADDSSMFKRVTKGKKGKKEATKEIVEEEDEEESEDAFLEY</sequence>
<dbReference type="GO" id="GO:0006281">
    <property type="term" value="P:DNA repair"/>
    <property type="evidence" value="ECO:0007669"/>
    <property type="project" value="InterPro"/>
</dbReference>
<comment type="subcellular location">
    <subcellularLocation>
        <location evidence="1">Nucleus</location>
    </subcellularLocation>
</comment>
<evidence type="ECO:0000256" key="7">
    <source>
        <dbReference type="ARBA" id="ARBA00023242"/>
    </source>
</evidence>
<reference evidence="10 11" key="1">
    <citation type="submission" date="2016-05" db="EMBL/GenBank/DDBJ databases">
        <title>Nuclear genome of Blastocystis sp. subtype 1 NandII.</title>
        <authorList>
            <person name="Gentekaki E."/>
            <person name="Curtis B."/>
            <person name="Stairs C."/>
            <person name="Eme L."/>
            <person name="Herman E."/>
            <person name="Klimes V."/>
            <person name="Arias M.C."/>
            <person name="Elias M."/>
            <person name="Hilliou F."/>
            <person name="Klute M."/>
            <person name="Malik S.-B."/>
            <person name="Pightling A."/>
            <person name="Rachubinski R."/>
            <person name="Salas D."/>
            <person name="Schlacht A."/>
            <person name="Suga H."/>
            <person name="Archibald J."/>
            <person name="Ball S.G."/>
            <person name="Clark G."/>
            <person name="Dacks J."/>
            <person name="Van Der Giezen M."/>
            <person name="Tsaousis A."/>
            <person name="Roger A."/>
        </authorList>
    </citation>
    <scope>NUCLEOTIDE SEQUENCE [LARGE SCALE GENOMIC DNA]</scope>
    <source>
        <strain evidence="11">ATCC 50177 / NandII</strain>
    </source>
</reference>
<dbReference type="GO" id="GO:0005524">
    <property type="term" value="F:ATP binding"/>
    <property type="evidence" value="ECO:0007669"/>
    <property type="project" value="UniProtKB-KW"/>
</dbReference>
<dbReference type="InterPro" id="IPR036420">
    <property type="entry name" value="BRCT_dom_sf"/>
</dbReference>
<keyword evidence="5" id="KW-0547">Nucleotide-binding</keyword>
<dbReference type="PANTHER" id="PTHR23389:SF6">
    <property type="entry name" value="REPLICATION FACTOR C SUBUNIT 1"/>
    <property type="match status" value="1"/>
</dbReference>
<gene>
    <name evidence="10" type="ORF">AV274_3776</name>
</gene>
<dbReference type="GO" id="GO:0005663">
    <property type="term" value="C:DNA replication factor C complex"/>
    <property type="evidence" value="ECO:0007669"/>
    <property type="project" value="InterPro"/>
</dbReference>
<dbReference type="PROSITE" id="PS50172">
    <property type="entry name" value="BRCT"/>
    <property type="match status" value="1"/>
</dbReference>
<feature type="region of interest" description="Disordered" evidence="8">
    <location>
        <begin position="763"/>
        <end position="785"/>
    </location>
</feature>
<dbReference type="EMBL" id="LXWW01000238">
    <property type="protein sequence ID" value="OAO14473.1"/>
    <property type="molecule type" value="Genomic_DNA"/>
</dbReference>
<dbReference type="SUPFAM" id="SSF48019">
    <property type="entry name" value="post-AAA+ oligomerization domain-like"/>
    <property type="match status" value="1"/>
</dbReference>
<dbReference type="FunFam" id="3.40.50.300:FF:000395">
    <property type="entry name" value="Replication factor C subunit 1"/>
    <property type="match status" value="1"/>
</dbReference>
<accession>A0A196SBT2</accession>
<comment type="caution">
    <text evidence="10">The sequence shown here is derived from an EMBL/GenBank/DDBJ whole genome shotgun (WGS) entry which is preliminary data.</text>
</comment>
<dbReference type="Gene3D" id="1.10.8.60">
    <property type="match status" value="1"/>
</dbReference>
<comment type="similarity">
    <text evidence="2">Belongs to the activator 1 large subunit family.</text>
</comment>
<dbReference type="Gene3D" id="3.40.50.300">
    <property type="entry name" value="P-loop containing nucleotide triphosphate hydrolases"/>
    <property type="match status" value="1"/>
</dbReference>
<feature type="compositionally biased region" description="Acidic residues" evidence="8">
    <location>
        <begin position="770"/>
        <end position="785"/>
    </location>
</feature>
<dbReference type="Proteomes" id="UP000078348">
    <property type="component" value="Unassembled WGS sequence"/>
</dbReference>
<evidence type="ECO:0000256" key="3">
    <source>
        <dbReference type="ARBA" id="ARBA00020401"/>
    </source>
</evidence>
<dbReference type="InterPro" id="IPR013725">
    <property type="entry name" value="DNA_replication_fac_RFC1_C"/>
</dbReference>